<proteinExistence type="inferred from homology"/>
<reference evidence="4 5" key="1">
    <citation type="journal article" date="2019" name="Int. J. Syst. Evol. Microbiol.">
        <title>The Global Catalogue of Microorganisms (GCM) 10K type strain sequencing project: providing services to taxonomists for standard genome sequencing and annotation.</title>
        <authorList>
            <consortium name="The Broad Institute Genomics Platform"/>
            <consortium name="The Broad Institute Genome Sequencing Center for Infectious Disease"/>
            <person name="Wu L."/>
            <person name="Ma J."/>
        </authorList>
    </citation>
    <scope>NUCLEOTIDE SEQUENCE [LARGE SCALE GENOMIC DNA]</scope>
    <source>
        <strain evidence="4 5">JCM 6833</strain>
    </source>
</reference>
<accession>A0ABN3P937</accession>
<feature type="domain" description="Thioesterase" evidence="3">
    <location>
        <begin position="65"/>
        <end position="140"/>
    </location>
</feature>
<dbReference type="CDD" id="cd03443">
    <property type="entry name" value="PaaI_thioesterase"/>
    <property type="match status" value="1"/>
</dbReference>
<protein>
    <submittedName>
        <fullName evidence="4">PaaI family thioesterase</fullName>
    </submittedName>
</protein>
<sequence length="156" mass="16361">MSIDQASADLWNSLSGAELIQAMGDGRFPELSNVDEHLGQRIVAAEPGRVELAWTPGEHLCNPAGGVHGGYIAMILDNTVCFAGASTGAHFVPQLTLNLTIDYLRGVQAGETYTVVGTCVKPGRTRLVSTALITDVQGRPVAQASGSTVPNQAFAR</sequence>
<dbReference type="SUPFAM" id="SSF54637">
    <property type="entry name" value="Thioesterase/thiol ester dehydrase-isomerase"/>
    <property type="match status" value="1"/>
</dbReference>
<evidence type="ECO:0000313" key="5">
    <source>
        <dbReference type="Proteomes" id="UP001501509"/>
    </source>
</evidence>
<keyword evidence="2" id="KW-0378">Hydrolase</keyword>
<comment type="caution">
    <text evidence="4">The sequence shown here is derived from an EMBL/GenBank/DDBJ whole genome shotgun (WGS) entry which is preliminary data.</text>
</comment>
<gene>
    <name evidence="4" type="ORF">GCM10010411_00820</name>
</gene>
<dbReference type="InterPro" id="IPR029069">
    <property type="entry name" value="HotDog_dom_sf"/>
</dbReference>
<dbReference type="NCBIfam" id="TIGR00369">
    <property type="entry name" value="unchar_dom_1"/>
    <property type="match status" value="1"/>
</dbReference>
<dbReference type="Pfam" id="PF03061">
    <property type="entry name" value="4HBT"/>
    <property type="match status" value="1"/>
</dbReference>
<dbReference type="InterPro" id="IPR039298">
    <property type="entry name" value="ACOT13"/>
</dbReference>
<comment type="similarity">
    <text evidence="1">Belongs to the thioesterase PaaI family.</text>
</comment>
<evidence type="ECO:0000256" key="1">
    <source>
        <dbReference type="ARBA" id="ARBA00008324"/>
    </source>
</evidence>
<evidence type="ECO:0000256" key="2">
    <source>
        <dbReference type="ARBA" id="ARBA00022801"/>
    </source>
</evidence>
<dbReference type="EMBL" id="BAAATD010000001">
    <property type="protein sequence ID" value="GAA2573005.1"/>
    <property type="molecule type" value="Genomic_DNA"/>
</dbReference>
<evidence type="ECO:0000313" key="4">
    <source>
        <dbReference type="EMBL" id="GAA2573005.1"/>
    </source>
</evidence>
<dbReference type="RefSeq" id="WP_344536560.1">
    <property type="nucleotide sequence ID" value="NZ_BAAATD010000001.1"/>
</dbReference>
<organism evidence="4 5">
    <name type="scientific">Actinomadura fulvescens</name>
    <dbReference type="NCBI Taxonomy" id="46160"/>
    <lineage>
        <taxon>Bacteria</taxon>
        <taxon>Bacillati</taxon>
        <taxon>Actinomycetota</taxon>
        <taxon>Actinomycetes</taxon>
        <taxon>Streptosporangiales</taxon>
        <taxon>Thermomonosporaceae</taxon>
        <taxon>Actinomadura</taxon>
    </lineage>
</organism>
<dbReference type="InterPro" id="IPR006683">
    <property type="entry name" value="Thioestr_dom"/>
</dbReference>
<dbReference type="Gene3D" id="3.10.129.10">
    <property type="entry name" value="Hotdog Thioesterase"/>
    <property type="match status" value="1"/>
</dbReference>
<dbReference type="PANTHER" id="PTHR21660:SF1">
    <property type="entry name" value="ACYL-COENZYME A THIOESTERASE 13"/>
    <property type="match status" value="1"/>
</dbReference>
<evidence type="ECO:0000259" key="3">
    <source>
        <dbReference type="Pfam" id="PF03061"/>
    </source>
</evidence>
<name>A0ABN3P937_9ACTN</name>
<dbReference type="InterPro" id="IPR003736">
    <property type="entry name" value="PAAI_dom"/>
</dbReference>
<dbReference type="Proteomes" id="UP001501509">
    <property type="component" value="Unassembled WGS sequence"/>
</dbReference>
<dbReference type="PANTHER" id="PTHR21660">
    <property type="entry name" value="THIOESTERASE SUPERFAMILY MEMBER-RELATED"/>
    <property type="match status" value="1"/>
</dbReference>
<keyword evidence="5" id="KW-1185">Reference proteome</keyword>